<evidence type="ECO:0000313" key="3">
    <source>
        <dbReference type="EMBL" id="CAI4006333.1"/>
    </source>
</evidence>
<name>A0A9P1DCY3_9DINO</name>
<feature type="compositionally biased region" description="Low complexity" evidence="1">
    <location>
        <begin position="534"/>
        <end position="584"/>
    </location>
</feature>
<dbReference type="OrthoDB" id="447439at2759"/>
<dbReference type="AlphaFoldDB" id="A0A9P1DCY3"/>
<keyword evidence="2" id="KW-0812">Transmembrane</keyword>
<organism evidence="3">
    <name type="scientific">Cladocopium goreaui</name>
    <dbReference type="NCBI Taxonomy" id="2562237"/>
    <lineage>
        <taxon>Eukaryota</taxon>
        <taxon>Sar</taxon>
        <taxon>Alveolata</taxon>
        <taxon>Dinophyceae</taxon>
        <taxon>Suessiales</taxon>
        <taxon>Symbiodiniaceae</taxon>
        <taxon>Cladocopium</taxon>
    </lineage>
</organism>
<feature type="compositionally biased region" description="Acidic residues" evidence="1">
    <location>
        <begin position="360"/>
        <end position="371"/>
    </location>
</feature>
<feature type="non-terminal residue" evidence="3">
    <location>
        <position position="618"/>
    </location>
</feature>
<dbReference type="EMBL" id="CAMXCT010003801">
    <property type="protein sequence ID" value="CAI4006333.1"/>
    <property type="molecule type" value="Genomic_DNA"/>
</dbReference>
<evidence type="ECO:0000313" key="5">
    <source>
        <dbReference type="Proteomes" id="UP001152797"/>
    </source>
</evidence>
<dbReference type="EMBL" id="CAMXCT030003801">
    <property type="protein sequence ID" value="CAL4793645.1"/>
    <property type="molecule type" value="Genomic_DNA"/>
</dbReference>
<comment type="caution">
    <text evidence="3">The sequence shown here is derived from an EMBL/GenBank/DDBJ whole genome shotgun (WGS) entry which is preliminary data.</text>
</comment>
<keyword evidence="2" id="KW-0472">Membrane</keyword>
<feature type="region of interest" description="Disordered" evidence="1">
    <location>
        <begin position="470"/>
        <end position="584"/>
    </location>
</feature>
<feature type="transmembrane region" description="Helical" evidence="2">
    <location>
        <begin position="428"/>
        <end position="448"/>
    </location>
</feature>
<dbReference type="EMBL" id="CAMXCT020003801">
    <property type="protein sequence ID" value="CAL1159708.1"/>
    <property type="molecule type" value="Genomic_DNA"/>
</dbReference>
<evidence type="ECO:0000256" key="1">
    <source>
        <dbReference type="SAM" id="MobiDB-lite"/>
    </source>
</evidence>
<proteinExistence type="predicted"/>
<sequence>MVFNKMGVFMVERKGKELWVWLQCRHRGSRLEEEVEEKRRTEKEALKSILTMGAAGLGDNMSIEMAMLVKLKEVMPTLPDDLALKLVPDLSVLTDPYIGLTQEWKSFQQACSAKLISFDQGPFGYQKRKPTTLALINLDEMTQLQDVRGRGTEPEVAPPQSMRERCARSKTWAAWAPGLKAAVAEAISRWIRREAPPREQPDGLTGAMMANYEISQQPVGPEAPNADAFPAAVAQEEPDPLQEESVPDIVEDADVRSAYGMHDTWMRLINESKDVTVRNLTFAGEKRILEKFGNVFEFALPPDDEIPSEGSWTLETTLSPEPPLPQEPVQEDHDAPLPGHDDEKDGDGGQDEYPGVNDRWEEEPNAEEDLGEVPNSRDGACSSDAKSWQPRTSSCWRSFCMSFLVGQAMLTEATALELKSEGDEADPLWIAAVVLMILGAIYAGKLAVMSAMCCLRRLQWFKELPAAVANDGDASSSSATKNDDVRSSSMQRSGTSNAAGPLSSSSPEQAVVAGPVQAVSSDGPGQATRSPCRSAAAVASSSGAESGPVQASTAAVASSSGAESGPRQASTTAAAASSSDAGSGPEQPLLLTYLALSRPCALWRRFPGELLRMVLALS</sequence>
<evidence type="ECO:0000256" key="2">
    <source>
        <dbReference type="SAM" id="Phobius"/>
    </source>
</evidence>
<evidence type="ECO:0000313" key="4">
    <source>
        <dbReference type="EMBL" id="CAL1159708.1"/>
    </source>
</evidence>
<feature type="compositionally biased region" description="Basic and acidic residues" evidence="1">
    <location>
        <begin position="330"/>
        <end position="347"/>
    </location>
</feature>
<feature type="compositionally biased region" description="Polar residues" evidence="1">
    <location>
        <begin position="487"/>
        <end position="508"/>
    </location>
</feature>
<keyword evidence="5" id="KW-1185">Reference proteome</keyword>
<protein>
    <submittedName>
        <fullName evidence="3">Uncharacterized protein</fullName>
    </submittedName>
</protein>
<reference evidence="4" key="2">
    <citation type="submission" date="2024-04" db="EMBL/GenBank/DDBJ databases">
        <authorList>
            <person name="Chen Y."/>
            <person name="Shah S."/>
            <person name="Dougan E. K."/>
            <person name="Thang M."/>
            <person name="Chan C."/>
        </authorList>
    </citation>
    <scope>NUCLEOTIDE SEQUENCE [LARGE SCALE GENOMIC DNA]</scope>
</reference>
<dbReference type="Proteomes" id="UP001152797">
    <property type="component" value="Unassembled WGS sequence"/>
</dbReference>
<accession>A0A9P1DCY3</accession>
<reference evidence="3" key="1">
    <citation type="submission" date="2022-10" db="EMBL/GenBank/DDBJ databases">
        <authorList>
            <person name="Chen Y."/>
            <person name="Dougan E. K."/>
            <person name="Chan C."/>
            <person name="Rhodes N."/>
            <person name="Thang M."/>
        </authorList>
    </citation>
    <scope>NUCLEOTIDE SEQUENCE</scope>
</reference>
<keyword evidence="2" id="KW-1133">Transmembrane helix</keyword>
<gene>
    <name evidence="3" type="ORF">C1SCF055_LOCUS31979</name>
</gene>
<feature type="region of interest" description="Disordered" evidence="1">
    <location>
        <begin position="303"/>
        <end position="384"/>
    </location>
</feature>